<dbReference type="Pfam" id="PF10618">
    <property type="entry name" value="Tail_tube"/>
    <property type="match status" value="1"/>
</dbReference>
<dbReference type="RefSeq" id="WP_212563111.1">
    <property type="nucleotide sequence ID" value="NZ_SPSG02000032.1"/>
</dbReference>
<evidence type="ECO:0000313" key="1">
    <source>
        <dbReference type="EMBL" id="TFU78305.1"/>
    </source>
</evidence>
<sequence>MAYSGGNNNAGTAYMTINGLSYMLAGKFKYSVNSFKNETQLGMDSVHGYKQTYVAPFISCQLRDARGLTLADFDTLDNATIVVELANGKTIIGSGMWVVDTQEVDSEDAVFDIKFEGMTGSVTES</sequence>
<dbReference type="InterPro" id="IPR019596">
    <property type="entry name" value="Phage_Mu_GpM_tail_tub"/>
</dbReference>
<comment type="caution">
    <text evidence="1">The sequence shown here is derived from an EMBL/GenBank/DDBJ whole genome shotgun (WGS) entry which is preliminary data.</text>
</comment>
<accession>A0A9X8YNM6</accession>
<reference evidence="1" key="1">
    <citation type="submission" date="2019-03" db="EMBL/GenBank/DDBJ databases">
        <title>Serratia marcescens strain N2 draft genome.</title>
        <authorList>
            <person name="Yassin A."/>
            <person name="El-Kenawy N."/>
            <person name="Youssef N.H."/>
        </authorList>
    </citation>
    <scope>NUCLEOTIDE SEQUENCE [LARGE SCALE GENOMIC DNA]</scope>
    <source>
        <strain evidence="1">N2</strain>
    </source>
</reference>
<dbReference type="EMBL" id="SPSG01002736">
    <property type="protein sequence ID" value="TFU78305.1"/>
    <property type="molecule type" value="Genomic_DNA"/>
</dbReference>
<organism evidence="1">
    <name type="scientific">Serratia marcescens</name>
    <dbReference type="NCBI Taxonomy" id="615"/>
    <lineage>
        <taxon>Bacteria</taxon>
        <taxon>Pseudomonadati</taxon>
        <taxon>Pseudomonadota</taxon>
        <taxon>Gammaproteobacteria</taxon>
        <taxon>Enterobacterales</taxon>
        <taxon>Yersiniaceae</taxon>
        <taxon>Serratia</taxon>
    </lineage>
</organism>
<name>A0A9X8YNM6_SERMA</name>
<dbReference type="AlphaFoldDB" id="A0A9X8YNM6"/>
<gene>
    <name evidence="1" type="ORF">E0L31_20555</name>
</gene>
<proteinExistence type="predicted"/>
<protein>
    <submittedName>
        <fullName evidence="1">Phage tail protein</fullName>
    </submittedName>
</protein>